<protein>
    <submittedName>
        <fullName evidence="1">Uncharacterized protein</fullName>
    </submittedName>
</protein>
<reference evidence="1 2" key="1">
    <citation type="submission" date="2016-04" db="EMBL/GenBank/DDBJ databases">
        <title>Acidithiobacillus ferrooxidans genome sequencing and assembly.</title>
        <authorList>
            <person name="Zhou Z."/>
        </authorList>
    </citation>
    <scope>NUCLEOTIDE SEQUENCE [LARGE SCALE GENOMIC DNA]</scope>
    <source>
        <strain evidence="1 2">BY0502</strain>
    </source>
</reference>
<name>A0A179BPB8_ACIFR</name>
<organism evidence="1 2">
    <name type="scientific">Acidithiobacillus ferrooxidans</name>
    <name type="common">Thiobacillus ferrooxidans</name>
    <dbReference type="NCBI Taxonomy" id="920"/>
    <lineage>
        <taxon>Bacteria</taxon>
        <taxon>Pseudomonadati</taxon>
        <taxon>Pseudomonadota</taxon>
        <taxon>Acidithiobacillia</taxon>
        <taxon>Acidithiobacillales</taxon>
        <taxon>Acidithiobacillaceae</taxon>
        <taxon>Acidithiobacillus</taxon>
    </lineage>
</organism>
<keyword evidence="2" id="KW-1185">Reference proteome</keyword>
<dbReference type="EMBL" id="LVXZ01000023">
    <property type="protein sequence ID" value="OAP92961.1"/>
    <property type="molecule type" value="Genomic_DNA"/>
</dbReference>
<proteinExistence type="predicted"/>
<dbReference type="AlphaFoldDB" id="A0A179BPB8"/>
<gene>
    <name evidence="1" type="ORF">A4H96_02560</name>
</gene>
<dbReference type="OrthoDB" id="9796196at2"/>
<comment type="caution">
    <text evidence="1">The sequence shown here is derived from an EMBL/GenBank/DDBJ whole genome shotgun (WGS) entry which is preliminary data.</text>
</comment>
<dbReference type="RefSeq" id="WP_064218138.1">
    <property type="nucleotide sequence ID" value="NZ_LVXZ01000023.1"/>
</dbReference>
<evidence type="ECO:0000313" key="1">
    <source>
        <dbReference type="EMBL" id="OAP92961.1"/>
    </source>
</evidence>
<dbReference type="Proteomes" id="UP000078302">
    <property type="component" value="Unassembled WGS sequence"/>
</dbReference>
<accession>A0A179BPB8</accession>
<evidence type="ECO:0000313" key="2">
    <source>
        <dbReference type="Proteomes" id="UP000078302"/>
    </source>
</evidence>
<sequence>MRPIILISCDQIVADLSPIWNCSQNGEAMDYAVANPIERGILWAKASEVAAQPKFLDNAAELLHGVMNVGFDISLLCHIEPDRADVLAKNMPDWIRAIRIIHVRNQDLIGTLAYAGIDRPHAALVSDQHTLSALTGRCDRVAIVNTTRYICAIKDQVTVLDDPLDFIEIIGKTGKHKTIADIVQTPWGG</sequence>